<accession>A0A1Y2LUR0</accession>
<name>A0A1Y2LUR0_EPING</name>
<keyword evidence="2" id="KW-1185">Reference proteome</keyword>
<dbReference type="AlphaFoldDB" id="A0A1Y2LUR0"/>
<reference evidence="1 2" key="1">
    <citation type="journal article" date="2017" name="Genome Announc.">
        <title>Genome sequence of the saprophytic ascomycete Epicoccum nigrum ICMP 19927 strain isolated from New Zealand.</title>
        <authorList>
            <person name="Fokin M."/>
            <person name="Fleetwood D."/>
            <person name="Weir B.S."/>
            <person name="Villas-Boas S.G."/>
        </authorList>
    </citation>
    <scope>NUCLEOTIDE SEQUENCE [LARGE SCALE GENOMIC DNA]</scope>
    <source>
        <strain evidence="1 2">ICMP 19927</strain>
    </source>
</reference>
<proteinExistence type="predicted"/>
<organism evidence="1 2">
    <name type="scientific">Epicoccum nigrum</name>
    <name type="common">Soil fungus</name>
    <name type="synonym">Epicoccum purpurascens</name>
    <dbReference type="NCBI Taxonomy" id="105696"/>
    <lineage>
        <taxon>Eukaryota</taxon>
        <taxon>Fungi</taxon>
        <taxon>Dikarya</taxon>
        <taxon>Ascomycota</taxon>
        <taxon>Pezizomycotina</taxon>
        <taxon>Dothideomycetes</taxon>
        <taxon>Pleosporomycetidae</taxon>
        <taxon>Pleosporales</taxon>
        <taxon>Pleosporineae</taxon>
        <taxon>Didymellaceae</taxon>
        <taxon>Epicoccum</taxon>
    </lineage>
</organism>
<evidence type="ECO:0000313" key="1">
    <source>
        <dbReference type="EMBL" id="OSS46778.1"/>
    </source>
</evidence>
<protein>
    <submittedName>
        <fullName evidence="1">Uncharacterized protein</fullName>
    </submittedName>
</protein>
<dbReference type="STRING" id="105696.A0A1Y2LUR0"/>
<dbReference type="OMA" id="LFEWTRF"/>
<gene>
    <name evidence="1" type="ORF">B5807_09022</name>
</gene>
<sequence>MGGKVFERLNVPRMSSRLYYQMIEEFMPKLNVFFERVVIPRDAPNKSDHGDIDFLVGGIRVPLRGDDLWKRIEGAFAADHRAARGGSHSYAIPHPNISDAHIQVDVELAPGDGTLGGDDLFEWTKLMKGDADLMQIVGITHRPLGLVCNDRGFHVRIEEIESYDKKKALIFLTRDARQALEFYGFDVPKYEEGFKSETEIFDWVAGGRFFSPWVFKQTVEKADDRSRRRKRPMYRRFVDEYMPGRPETSEIFWTRQEVLNAALKKFDVQEEYDEKISIHRNEQAEDNLWKDIKAIIPLSDIPHKTAIKALRRFVTFNPQHQPIFVQHPIPSEHQPRWSNFVNESTRTDLLEWVQQNWKEANDRERNAAVMNGRYSGPANLY</sequence>
<dbReference type="EMBL" id="KZ107850">
    <property type="protein sequence ID" value="OSS46778.1"/>
    <property type="molecule type" value="Genomic_DNA"/>
</dbReference>
<evidence type="ECO:0000313" key="2">
    <source>
        <dbReference type="Proteomes" id="UP000193240"/>
    </source>
</evidence>
<dbReference type="InParanoid" id="A0A1Y2LUR0"/>
<dbReference type="Proteomes" id="UP000193240">
    <property type="component" value="Unassembled WGS sequence"/>
</dbReference>